<dbReference type="GO" id="GO:0046872">
    <property type="term" value="F:metal ion binding"/>
    <property type="evidence" value="ECO:0007669"/>
    <property type="project" value="UniProtKB-KW"/>
</dbReference>
<evidence type="ECO:0000256" key="8">
    <source>
        <dbReference type="ARBA" id="ARBA00022763"/>
    </source>
</evidence>
<evidence type="ECO:0000313" key="17">
    <source>
        <dbReference type="EMBL" id="EPZ33259.1"/>
    </source>
</evidence>
<accession>A0A075AXJ1</accession>
<feature type="binding site" evidence="13">
    <location>
        <position position="210"/>
    </location>
    <ligand>
        <name>Mg(2+)</name>
        <dbReference type="ChEBI" id="CHEBI:18420"/>
        <label>1</label>
    </ligand>
</feature>
<dbReference type="GO" id="GO:0070987">
    <property type="term" value="P:error-free translesion synthesis"/>
    <property type="evidence" value="ECO:0007669"/>
    <property type="project" value="TreeGrafter"/>
</dbReference>
<dbReference type="OrthoDB" id="427711at2759"/>
<dbReference type="EMBL" id="KE561068">
    <property type="protein sequence ID" value="EPZ33259.1"/>
    <property type="molecule type" value="Genomic_DNA"/>
</dbReference>
<dbReference type="PROSITE" id="PS50173">
    <property type="entry name" value="UMUC"/>
    <property type="match status" value="1"/>
</dbReference>
<keyword evidence="18" id="KW-1185">Reference proteome</keyword>
<protein>
    <recommendedName>
        <fullName evidence="3">DNA repair protein REV1</fullName>
    </recommendedName>
</protein>
<dbReference type="GO" id="GO:0003887">
    <property type="term" value="F:DNA-directed DNA polymerase activity"/>
    <property type="evidence" value="ECO:0007669"/>
    <property type="project" value="InterPro"/>
</dbReference>
<sequence>MNQSSKSDKRKEKEPAYESYDQYFQEKKRKLEQQNSCTLKSNIFYGLVFHVNGYTNPPLTTIRDLVCEHGGRYAQYLSREVTHIVCTNLPMAKLKLLKQSDVIIKPEWILDCIKKGGLVDEKPYRVYEHNSLNNQKTLVLPTASRTPVAHAERESRIDASDPNFVAQFYQNSRLHFLSLWKNELKEFTAEFLKNKKDNIHGAYKVILHVDMDSFFVSVALKDRQNLIDKPVAVGHSTRDGKESNKLDSSSDLASCNYVARQFGVRNGMMLQKALKLCPGLIVLPYEFEKYREISRKFYTVLFKYADNIQAVSCDEAFLEINSKLNDDSKETVYDICENIRKDIRDICEVNASIGAGPNMLIARLATKKAKPNGQHYVTKEEIKDFIKDINVKDLPSVGYAHGSQFETMGIETCSQLEQLTISELQKIFGIKQGELFYNYCRGIDSRELINTHERKSIGAEINWGIRLNEKSKVESFFRNLSKEVSERLISSSLSGKLLTLKVKCRKRDAEQPRKHMGHGWCDDISKSHEFSRPVFEENVIFTQVIKMYNGLHLAPEDLRGAGIHFQKLVDIKNAKGKNHMRFCLDQKKLDFSNMKKREINNIKKNNKNEVEIISSSDIPKHSPEKNPSKQKAFQKLSPKGKPPFKPLITLTQKFKPRKLFSDVIELSDSDDTINLNIDILSSQSHTQTQNYLIYPDLDGFVDESEIKSRLKQWVDYFKDEGPLDIDKRTIFTYFSELFDSKNLDLVRKYFCYLKRLINEIESEKWPSFLTELENQLQLMSINNYGSKLLLNP</sequence>
<gene>
    <name evidence="17" type="ORF">O9G_001610</name>
</gene>
<dbReference type="Gene3D" id="3.30.70.270">
    <property type="match status" value="1"/>
</dbReference>
<keyword evidence="7 13" id="KW-0479">Metal-binding</keyword>
<dbReference type="Pfam" id="PF00533">
    <property type="entry name" value="BRCT"/>
    <property type="match status" value="1"/>
</dbReference>
<feature type="binding site" evidence="13">
    <location>
        <position position="314"/>
    </location>
    <ligand>
        <name>Mg(2+)</name>
        <dbReference type="ChEBI" id="CHEBI:18420"/>
        <label>1</label>
    </ligand>
</feature>
<evidence type="ECO:0000256" key="11">
    <source>
        <dbReference type="ARBA" id="ARBA00023204"/>
    </source>
</evidence>
<dbReference type="Gene3D" id="3.30.1490.100">
    <property type="entry name" value="DNA polymerase, Y-family, little finger domain"/>
    <property type="match status" value="1"/>
</dbReference>
<keyword evidence="8" id="KW-0227">DNA damage</keyword>
<feature type="compositionally biased region" description="Basic and acidic residues" evidence="14">
    <location>
        <begin position="618"/>
        <end position="627"/>
    </location>
</feature>
<dbReference type="GO" id="GO:0003684">
    <property type="term" value="F:damaged DNA binding"/>
    <property type="evidence" value="ECO:0007669"/>
    <property type="project" value="InterPro"/>
</dbReference>
<proteinExistence type="inferred from homology"/>
<dbReference type="SUPFAM" id="SSF100879">
    <property type="entry name" value="Lesion bypass DNA polymerase (Y-family), little finger domain"/>
    <property type="match status" value="1"/>
</dbReference>
<evidence type="ECO:0000256" key="10">
    <source>
        <dbReference type="ARBA" id="ARBA00023125"/>
    </source>
</evidence>
<dbReference type="GO" id="GO:0006281">
    <property type="term" value="P:DNA repair"/>
    <property type="evidence" value="ECO:0007669"/>
    <property type="project" value="UniProtKB-KW"/>
</dbReference>
<dbReference type="SMART" id="SM00292">
    <property type="entry name" value="BRCT"/>
    <property type="match status" value="1"/>
</dbReference>
<dbReference type="PANTHER" id="PTHR45990:SF1">
    <property type="entry name" value="DNA REPAIR PROTEIN REV1"/>
    <property type="match status" value="1"/>
</dbReference>
<dbReference type="PIRSF" id="PIRSF036573">
    <property type="entry name" value="REV1"/>
    <property type="match status" value="1"/>
</dbReference>
<name>A0A075AXJ1_ROZAC</name>
<dbReference type="Pfam" id="PF00817">
    <property type="entry name" value="IMS"/>
    <property type="match status" value="1"/>
</dbReference>
<keyword evidence="12" id="KW-0539">Nucleus</keyword>
<dbReference type="InterPro" id="IPR036775">
    <property type="entry name" value="DNA_pol_Y-fam_lit_finger_sf"/>
</dbReference>
<keyword evidence="11" id="KW-0234">DNA repair</keyword>
<evidence type="ECO:0000256" key="3">
    <source>
        <dbReference type="ARBA" id="ARBA00020399"/>
    </source>
</evidence>
<dbReference type="InterPro" id="IPR043502">
    <property type="entry name" value="DNA/RNA_pol_sf"/>
</dbReference>
<dbReference type="InterPro" id="IPR038401">
    <property type="entry name" value="Rev1_C_sf"/>
</dbReference>
<dbReference type="GO" id="GO:0017125">
    <property type="term" value="F:deoxycytidyl transferase activity"/>
    <property type="evidence" value="ECO:0007669"/>
    <property type="project" value="TreeGrafter"/>
</dbReference>
<dbReference type="InterPro" id="IPR053848">
    <property type="entry name" value="IMS_HHH_1"/>
</dbReference>
<evidence type="ECO:0000256" key="7">
    <source>
        <dbReference type="ARBA" id="ARBA00022723"/>
    </source>
</evidence>
<keyword evidence="6 17" id="KW-0548">Nucleotidyltransferase</keyword>
<dbReference type="InterPro" id="IPR001357">
    <property type="entry name" value="BRCT_dom"/>
</dbReference>
<dbReference type="OMA" id="AKPNNQF"/>
<dbReference type="GO" id="GO:0005634">
    <property type="term" value="C:nucleus"/>
    <property type="evidence" value="ECO:0007669"/>
    <property type="project" value="UniProtKB-SubCell"/>
</dbReference>
<keyword evidence="10" id="KW-0238">DNA-binding</keyword>
<dbReference type="Gene3D" id="3.40.1170.60">
    <property type="match status" value="1"/>
</dbReference>
<dbReference type="STRING" id="988480.A0A075AXJ1"/>
<dbReference type="AlphaFoldDB" id="A0A075AXJ1"/>
<comment type="similarity">
    <text evidence="2">Belongs to the DNA polymerase type-Y family.</text>
</comment>
<evidence type="ECO:0000256" key="6">
    <source>
        <dbReference type="ARBA" id="ARBA00022695"/>
    </source>
</evidence>
<reference evidence="17 18" key="1">
    <citation type="journal article" date="2013" name="Curr. Biol.">
        <title>Shared signatures of parasitism and phylogenomics unite Cryptomycota and microsporidia.</title>
        <authorList>
            <person name="James T.Y."/>
            <person name="Pelin A."/>
            <person name="Bonen L."/>
            <person name="Ahrendt S."/>
            <person name="Sain D."/>
            <person name="Corradi N."/>
            <person name="Stajich J.E."/>
        </authorList>
    </citation>
    <scope>NUCLEOTIDE SEQUENCE [LARGE SCALE GENOMIC DNA]</scope>
    <source>
        <strain evidence="17 18">CSF55</strain>
    </source>
</reference>
<dbReference type="PANTHER" id="PTHR45990">
    <property type="entry name" value="DNA REPAIR PROTEIN REV1"/>
    <property type="match status" value="1"/>
</dbReference>
<evidence type="ECO:0000259" key="16">
    <source>
        <dbReference type="PROSITE" id="PS50173"/>
    </source>
</evidence>
<dbReference type="PROSITE" id="PS50172">
    <property type="entry name" value="BRCT"/>
    <property type="match status" value="1"/>
</dbReference>
<dbReference type="CDD" id="cd17719">
    <property type="entry name" value="BRCT_Rev1"/>
    <property type="match status" value="1"/>
</dbReference>
<dbReference type="Gene3D" id="6.10.250.1490">
    <property type="match status" value="1"/>
</dbReference>
<dbReference type="Gene3D" id="1.20.58.1280">
    <property type="entry name" value="DNA repair protein Rev1, C-terminal domain"/>
    <property type="match status" value="1"/>
</dbReference>
<dbReference type="InterPro" id="IPR031991">
    <property type="entry name" value="Rev1_C"/>
</dbReference>
<comment type="subcellular location">
    <subcellularLocation>
        <location evidence="1">Nucleus</location>
    </subcellularLocation>
</comment>
<evidence type="ECO:0000256" key="5">
    <source>
        <dbReference type="ARBA" id="ARBA00022679"/>
    </source>
</evidence>
<organism evidence="17 18">
    <name type="scientific">Rozella allomycis (strain CSF55)</name>
    <dbReference type="NCBI Taxonomy" id="988480"/>
    <lineage>
        <taxon>Eukaryota</taxon>
        <taxon>Fungi</taxon>
        <taxon>Fungi incertae sedis</taxon>
        <taxon>Cryptomycota</taxon>
        <taxon>Cryptomycota incertae sedis</taxon>
        <taxon>Rozella</taxon>
    </lineage>
</organism>
<dbReference type="GO" id="GO:0042276">
    <property type="term" value="P:error-prone translesion synthesis"/>
    <property type="evidence" value="ECO:0007669"/>
    <property type="project" value="InterPro"/>
</dbReference>
<feature type="domain" description="UmuC" evidence="16">
    <location>
        <begin position="206"/>
        <end position="398"/>
    </location>
</feature>
<dbReference type="InterPro" id="IPR043128">
    <property type="entry name" value="Rev_trsase/Diguanyl_cyclase"/>
</dbReference>
<dbReference type="HOGENOM" id="CLU_003901_0_2_1"/>
<dbReference type="SUPFAM" id="SSF52113">
    <property type="entry name" value="BRCT domain"/>
    <property type="match status" value="1"/>
</dbReference>
<feature type="domain" description="BRCT" evidence="15">
    <location>
        <begin position="39"/>
        <end position="126"/>
    </location>
</feature>
<dbReference type="FunFam" id="3.30.1490.100:FF:000001">
    <property type="entry name" value="DNA repair protein REV1"/>
    <property type="match status" value="1"/>
</dbReference>
<dbReference type="Proteomes" id="UP000030755">
    <property type="component" value="Unassembled WGS sequence"/>
</dbReference>
<dbReference type="SUPFAM" id="SSF56672">
    <property type="entry name" value="DNA/RNA polymerases"/>
    <property type="match status" value="1"/>
</dbReference>
<dbReference type="Gene3D" id="1.10.150.20">
    <property type="entry name" value="5' to 3' exonuclease, C-terminal subdomain"/>
    <property type="match status" value="1"/>
</dbReference>
<dbReference type="InterPro" id="IPR017961">
    <property type="entry name" value="DNA_pol_Y-fam_little_finger"/>
</dbReference>
<evidence type="ECO:0000256" key="9">
    <source>
        <dbReference type="ARBA" id="ARBA00022842"/>
    </source>
</evidence>
<dbReference type="InterPro" id="IPR001126">
    <property type="entry name" value="UmuC"/>
</dbReference>
<dbReference type="Gene3D" id="3.40.50.10190">
    <property type="entry name" value="BRCT domain"/>
    <property type="match status" value="1"/>
</dbReference>
<feature type="binding site" evidence="13">
    <location>
        <position position="315"/>
    </location>
    <ligand>
        <name>Mg(2+)</name>
        <dbReference type="ChEBI" id="CHEBI:18420"/>
        <label>1</label>
    </ligand>
</feature>
<evidence type="ECO:0000256" key="4">
    <source>
        <dbReference type="ARBA" id="ARBA00022634"/>
    </source>
</evidence>
<evidence type="ECO:0000256" key="2">
    <source>
        <dbReference type="ARBA" id="ARBA00010945"/>
    </source>
</evidence>
<dbReference type="Pfam" id="PF11799">
    <property type="entry name" value="IMS_C"/>
    <property type="match status" value="1"/>
</dbReference>
<dbReference type="Pfam" id="PF16727">
    <property type="entry name" value="REV1_C"/>
    <property type="match status" value="1"/>
</dbReference>
<dbReference type="InterPro" id="IPR012112">
    <property type="entry name" value="REV1"/>
</dbReference>
<dbReference type="Pfam" id="PF21999">
    <property type="entry name" value="IMS_HHH_1"/>
    <property type="match status" value="1"/>
</dbReference>
<comment type="cofactor">
    <cofactor evidence="13">
        <name>Mg(2+)</name>
        <dbReference type="ChEBI" id="CHEBI:18420"/>
    </cofactor>
    <text evidence="13">Binds 2 magnesium ions.</text>
</comment>
<evidence type="ECO:0000256" key="12">
    <source>
        <dbReference type="ARBA" id="ARBA00023242"/>
    </source>
</evidence>
<evidence type="ECO:0000313" key="18">
    <source>
        <dbReference type="Proteomes" id="UP000030755"/>
    </source>
</evidence>
<keyword evidence="4" id="KW-0237">DNA synthesis</keyword>
<dbReference type="InterPro" id="IPR036420">
    <property type="entry name" value="BRCT_dom_sf"/>
</dbReference>
<feature type="region of interest" description="Disordered" evidence="14">
    <location>
        <begin position="612"/>
        <end position="637"/>
    </location>
</feature>
<keyword evidence="9 13" id="KW-0460">Magnesium</keyword>
<evidence type="ECO:0000259" key="15">
    <source>
        <dbReference type="PROSITE" id="PS50172"/>
    </source>
</evidence>
<evidence type="ECO:0000256" key="1">
    <source>
        <dbReference type="ARBA" id="ARBA00004123"/>
    </source>
</evidence>
<keyword evidence="5 17" id="KW-0808">Transferase</keyword>
<evidence type="ECO:0000256" key="14">
    <source>
        <dbReference type="SAM" id="MobiDB-lite"/>
    </source>
</evidence>
<evidence type="ECO:0000256" key="13">
    <source>
        <dbReference type="PIRSR" id="PIRSR036573-2"/>
    </source>
</evidence>